<evidence type="ECO:0000313" key="3">
    <source>
        <dbReference type="Proteomes" id="UP000324222"/>
    </source>
</evidence>
<dbReference type="AlphaFoldDB" id="A0A5B7EDG1"/>
<gene>
    <name evidence="2" type="ORF">E2C01_025641</name>
</gene>
<organism evidence="2 3">
    <name type="scientific">Portunus trituberculatus</name>
    <name type="common">Swimming crab</name>
    <name type="synonym">Neptunus trituberculatus</name>
    <dbReference type="NCBI Taxonomy" id="210409"/>
    <lineage>
        <taxon>Eukaryota</taxon>
        <taxon>Metazoa</taxon>
        <taxon>Ecdysozoa</taxon>
        <taxon>Arthropoda</taxon>
        <taxon>Crustacea</taxon>
        <taxon>Multicrustacea</taxon>
        <taxon>Malacostraca</taxon>
        <taxon>Eumalacostraca</taxon>
        <taxon>Eucarida</taxon>
        <taxon>Decapoda</taxon>
        <taxon>Pleocyemata</taxon>
        <taxon>Brachyura</taxon>
        <taxon>Eubrachyura</taxon>
        <taxon>Portunoidea</taxon>
        <taxon>Portunidae</taxon>
        <taxon>Portuninae</taxon>
        <taxon>Portunus</taxon>
    </lineage>
</organism>
<accession>A0A5B7EDG1</accession>
<dbReference type="EMBL" id="VSRR010002607">
    <property type="protein sequence ID" value="MPC32330.1"/>
    <property type="molecule type" value="Genomic_DNA"/>
</dbReference>
<reference evidence="2 3" key="1">
    <citation type="submission" date="2019-05" db="EMBL/GenBank/DDBJ databases">
        <title>Another draft genome of Portunus trituberculatus and its Hox gene families provides insights of decapod evolution.</title>
        <authorList>
            <person name="Jeong J.-H."/>
            <person name="Song I."/>
            <person name="Kim S."/>
            <person name="Choi T."/>
            <person name="Kim D."/>
            <person name="Ryu S."/>
            <person name="Kim W."/>
        </authorList>
    </citation>
    <scope>NUCLEOTIDE SEQUENCE [LARGE SCALE GENOMIC DNA]</scope>
    <source>
        <tissue evidence="2">Muscle</tissue>
    </source>
</reference>
<sequence>MLLKSKNSEHSGRSCERCALPSSTPGRVKTLLTSSLSHSSPRLFNALPKTVSDTTGCPVFRFKKALDHFLQTMPDKPPILGYMAYCRAASNSVPDQIALLKRDFLTGSSGGPPQL</sequence>
<feature type="compositionally biased region" description="Basic and acidic residues" evidence="1">
    <location>
        <begin position="1"/>
        <end position="16"/>
    </location>
</feature>
<protein>
    <submittedName>
        <fullName evidence="2">Uncharacterized protein</fullName>
    </submittedName>
</protein>
<proteinExistence type="predicted"/>
<evidence type="ECO:0000256" key="1">
    <source>
        <dbReference type="SAM" id="MobiDB-lite"/>
    </source>
</evidence>
<keyword evidence="3" id="KW-1185">Reference proteome</keyword>
<feature type="region of interest" description="Disordered" evidence="1">
    <location>
        <begin position="1"/>
        <end position="26"/>
    </location>
</feature>
<name>A0A5B7EDG1_PORTR</name>
<comment type="caution">
    <text evidence="2">The sequence shown here is derived from an EMBL/GenBank/DDBJ whole genome shotgun (WGS) entry which is preliminary data.</text>
</comment>
<dbReference type="Proteomes" id="UP000324222">
    <property type="component" value="Unassembled WGS sequence"/>
</dbReference>
<evidence type="ECO:0000313" key="2">
    <source>
        <dbReference type="EMBL" id="MPC32330.1"/>
    </source>
</evidence>